<sequence length="115" mass="13379">MPCVHEFGILDDNDKQENYIDYEPQKYNCISVHDDIIECLVDRLSNMKTYYHSFNRQNIGLAYYGITIIPPESLLFFYDVVTSSKYIAKSIELQELASIITQAIEGEKYIIHFGI</sequence>
<gene>
    <name evidence="1" type="ORF">J2S02_003173</name>
</gene>
<comment type="caution">
    <text evidence="1">The sequence shown here is derived from an EMBL/GenBank/DDBJ whole genome shotgun (WGS) entry which is preliminary data.</text>
</comment>
<name>A0ABT9Z3J0_9BACI</name>
<organism evidence="1 2">
    <name type="scientific">Metabacillus niabensis</name>
    <dbReference type="NCBI Taxonomy" id="324854"/>
    <lineage>
        <taxon>Bacteria</taxon>
        <taxon>Bacillati</taxon>
        <taxon>Bacillota</taxon>
        <taxon>Bacilli</taxon>
        <taxon>Bacillales</taxon>
        <taxon>Bacillaceae</taxon>
        <taxon>Metabacillus</taxon>
    </lineage>
</organism>
<evidence type="ECO:0000313" key="1">
    <source>
        <dbReference type="EMBL" id="MDQ0226828.1"/>
    </source>
</evidence>
<protein>
    <recommendedName>
        <fullName evidence="3">Short-chain dehydrogenase</fullName>
    </recommendedName>
</protein>
<evidence type="ECO:0008006" key="3">
    <source>
        <dbReference type="Google" id="ProtNLM"/>
    </source>
</evidence>
<reference evidence="1 2" key="1">
    <citation type="submission" date="2023-07" db="EMBL/GenBank/DDBJ databases">
        <title>Genomic Encyclopedia of Type Strains, Phase IV (KMG-IV): sequencing the most valuable type-strain genomes for metagenomic binning, comparative biology and taxonomic classification.</title>
        <authorList>
            <person name="Goeker M."/>
        </authorList>
    </citation>
    <scope>NUCLEOTIDE SEQUENCE [LARGE SCALE GENOMIC DNA]</scope>
    <source>
        <strain evidence="1 2">DSM 17723</strain>
    </source>
</reference>
<keyword evidence="2" id="KW-1185">Reference proteome</keyword>
<evidence type="ECO:0000313" key="2">
    <source>
        <dbReference type="Proteomes" id="UP001232245"/>
    </source>
</evidence>
<dbReference type="RefSeq" id="WP_174880575.1">
    <property type="nucleotide sequence ID" value="NZ_CADEPK010000212.1"/>
</dbReference>
<dbReference type="EMBL" id="JAUSTZ010000006">
    <property type="protein sequence ID" value="MDQ0226828.1"/>
    <property type="molecule type" value="Genomic_DNA"/>
</dbReference>
<proteinExistence type="predicted"/>
<dbReference type="Proteomes" id="UP001232245">
    <property type="component" value="Unassembled WGS sequence"/>
</dbReference>
<accession>A0ABT9Z3J0</accession>